<accession>A0A9W7DNX2</accession>
<comment type="caution">
    <text evidence="1">The sequence shown here is derived from an EMBL/GenBank/DDBJ whole genome shotgun (WGS) entry which is preliminary data.</text>
</comment>
<feature type="non-terminal residue" evidence="1">
    <location>
        <position position="1"/>
    </location>
</feature>
<dbReference type="Proteomes" id="UP001165082">
    <property type="component" value="Unassembled WGS sequence"/>
</dbReference>
<dbReference type="OrthoDB" id="10033309at2759"/>
<organism evidence="1 2">
    <name type="scientific">Triparma retinervis</name>
    <dbReference type="NCBI Taxonomy" id="2557542"/>
    <lineage>
        <taxon>Eukaryota</taxon>
        <taxon>Sar</taxon>
        <taxon>Stramenopiles</taxon>
        <taxon>Ochrophyta</taxon>
        <taxon>Bolidophyceae</taxon>
        <taxon>Parmales</taxon>
        <taxon>Triparmaceae</taxon>
        <taxon>Triparma</taxon>
    </lineage>
</organism>
<name>A0A9W7DNX2_9STRA</name>
<sequence>MDMNSRGTGMNKQICDMDEHGDYKADALTIATEAIDKHLTEREQ</sequence>
<reference evidence="1" key="1">
    <citation type="submission" date="2022-07" db="EMBL/GenBank/DDBJ databases">
        <title>Genome analysis of Parmales, a sister group of diatoms, reveals the evolutionary specialization of diatoms from phago-mixotrophs to photoautotrophs.</title>
        <authorList>
            <person name="Ban H."/>
            <person name="Sato S."/>
            <person name="Yoshikawa S."/>
            <person name="Kazumasa Y."/>
            <person name="Nakamura Y."/>
            <person name="Ichinomiya M."/>
            <person name="Saitoh K."/>
            <person name="Sato N."/>
            <person name="Blanc-Mathieu R."/>
            <person name="Endo H."/>
            <person name="Kuwata A."/>
            <person name="Ogata H."/>
        </authorList>
    </citation>
    <scope>NUCLEOTIDE SEQUENCE</scope>
</reference>
<keyword evidence="2" id="KW-1185">Reference proteome</keyword>
<dbReference type="AlphaFoldDB" id="A0A9W7DNX2"/>
<evidence type="ECO:0000313" key="1">
    <source>
        <dbReference type="EMBL" id="GMH49953.1"/>
    </source>
</evidence>
<gene>
    <name evidence="1" type="ORF">TrRE_jg5834</name>
</gene>
<evidence type="ECO:0000313" key="2">
    <source>
        <dbReference type="Proteomes" id="UP001165082"/>
    </source>
</evidence>
<dbReference type="EMBL" id="BRXZ01005779">
    <property type="protein sequence ID" value="GMH49953.1"/>
    <property type="molecule type" value="Genomic_DNA"/>
</dbReference>
<protein>
    <submittedName>
        <fullName evidence="1">Uncharacterized protein</fullName>
    </submittedName>
</protein>
<proteinExistence type="predicted"/>